<keyword evidence="2" id="KW-1185">Reference proteome</keyword>
<dbReference type="EMBL" id="CCSB01000001">
    <property type="protein sequence ID" value="CDZ76693.1"/>
    <property type="molecule type" value="Genomic_DNA"/>
</dbReference>
<dbReference type="InterPro" id="IPR022293">
    <property type="entry name" value="Integrating-conj_element"/>
</dbReference>
<organism evidence="1 2">
    <name type="scientific">Legionella massiliensis</name>
    <dbReference type="NCBI Taxonomy" id="1034943"/>
    <lineage>
        <taxon>Bacteria</taxon>
        <taxon>Pseudomonadati</taxon>
        <taxon>Pseudomonadota</taxon>
        <taxon>Gammaproteobacteria</taxon>
        <taxon>Legionellales</taxon>
        <taxon>Legionellaceae</taxon>
        <taxon>Legionella</taxon>
    </lineage>
</organism>
<evidence type="ECO:0000313" key="2">
    <source>
        <dbReference type="Proteomes" id="UP000044071"/>
    </source>
</evidence>
<dbReference type="OrthoDB" id="8442378at2"/>
<dbReference type="NCBIfam" id="TIGR03759">
    <property type="entry name" value="conj_TIGR03759"/>
    <property type="match status" value="1"/>
</dbReference>
<name>A0A078KY74_9GAMM</name>
<reference evidence="1 2" key="1">
    <citation type="submission" date="2014-06" db="EMBL/GenBank/DDBJ databases">
        <authorList>
            <person name="Urmite Genomes Urmite Genomes"/>
        </authorList>
    </citation>
    <scope>NUCLEOTIDE SEQUENCE [LARGE SCALE GENOMIC DNA]</scope>
</reference>
<dbReference type="AlphaFoldDB" id="A0A078KY74"/>
<dbReference type="eggNOG" id="COG0695">
    <property type="taxonomic scope" value="Bacteria"/>
</dbReference>
<evidence type="ECO:0000313" key="1">
    <source>
        <dbReference type="EMBL" id="CDZ76693.1"/>
    </source>
</evidence>
<proteinExistence type="predicted"/>
<dbReference type="RefSeq" id="WP_043873171.1">
    <property type="nucleotide sequence ID" value="NZ_CCVW01000001.1"/>
</dbReference>
<gene>
    <name evidence="1" type="ORF">BN59_00967</name>
</gene>
<dbReference type="STRING" id="1034943.BN59_00967"/>
<sequence>MNRLTTLTLGLLLGQQAMAGLYIPGLVNPSMQTADNALAKAGLTELQDEVINSKEFQLNEAQKQEALVWGLNESEEKRYLQLMQSRSGIYYKELRMTPVDILGLNARNDSERNHFAELAAQQEAQKVAQNIAWNNAFYKAYNQLFKDVPVVGDFDPSPYSPYAHHPIELKEGEVLYFFISPDDPVTTILMQLIDAINRKPNTQLNLFFLDMNKAAIQLWANRHQIPISLVNSHQITLNPGQQQFEALKLDKKQTPLLLLSNGKTSQIVDLGRF</sequence>
<protein>
    <submittedName>
        <fullName evidence="1">Integrating conjugative element protein, family</fullName>
    </submittedName>
</protein>
<dbReference type="Proteomes" id="UP000044071">
    <property type="component" value="Unassembled WGS sequence"/>
</dbReference>
<accession>A0A078KY74</accession>